<dbReference type="EMBL" id="LNNH01000017">
    <property type="protein sequence ID" value="KWW20344.1"/>
    <property type="molecule type" value="Genomic_DNA"/>
</dbReference>
<reference evidence="1 2" key="1">
    <citation type="submission" date="2015-11" db="EMBL/GenBank/DDBJ databases">
        <title>Genome Sequence of Bacillus simplex strain VanAntwerpen2.</title>
        <authorList>
            <person name="Couger M.B."/>
        </authorList>
    </citation>
    <scope>NUCLEOTIDE SEQUENCE [LARGE SCALE GENOMIC DNA]</scope>
    <source>
        <strain evidence="1 2">VanAntwerpen02</strain>
    </source>
</reference>
<comment type="caution">
    <text evidence="1">The sequence shown here is derived from an EMBL/GenBank/DDBJ whole genome shotgun (WGS) entry which is preliminary data.</text>
</comment>
<organism evidence="1 2">
    <name type="scientific">Peribacillus simplex</name>
    <dbReference type="NCBI Taxonomy" id="1478"/>
    <lineage>
        <taxon>Bacteria</taxon>
        <taxon>Bacillati</taxon>
        <taxon>Bacillota</taxon>
        <taxon>Bacilli</taxon>
        <taxon>Bacillales</taxon>
        <taxon>Bacillaceae</taxon>
        <taxon>Peribacillus</taxon>
    </lineage>
</organism>
<evidence type="ECO:0000313" key="1">
    <source>
        <dbReference type="EMBL" id="KWW20344.1"/>
    </source>
</evidence>
<accession>A0A109MYQ7</accession>
<dbReference type="AlphaFoldDB" id="A0A109MYQ7"/>
<name>A0A109MYQ7_9BACI</name>
<dbReference type="Proteomes" id="UP000064189">
    <property type="component" value="Unassembled WGS sequence"/>
</dbReference>
<sequence>MGSCLFLCFLLLAEITRTAPLASKPQKFVLPIEEFSLHCFGWEELRGKQYKGNYFSVVAFVLPIEEFSLHCFGWEERKGKQYKGNYFSVVAFVLPIEEFSLLFFYINPLVFSNTRVEFKGELKQWVF</sequence>
<protein>
    <submittedName>
        <fullName evidence="1">Uncharacterized protein</fullName>
    </submittedName>
</protein>
<evidence type="ECO:0000313" key="2">
    <source>
        <dbReference type="Proteomes" id="UP000064189"/>
    </source>
</evidence>
<proteinExistence type="predicted"/>
<gene>
    <name evidence="1" type="ORF">AS888_18415</name>
</gene>
<keyword evidence="2" id="KW-1185">Reference proteome</keyword>